<dbReference type="InterPro" id="IPR050907">
    <property type="entry name" value="SRSF"/>
</dbReference>
<feature type="domain" description="RRM" evidence="6">
    <location>
        <begin position="39"/>
        <end position="116"/>
    </location>
</feature>
<keyword evidence="3" id="KW-0508">mRNA splicing</keyword>
<protein>
    <recommendedName>
        <fullName evidence="6">RRM domain-containing protein</fullName>
    </recommendedName>
</protein>
<name>A0AAU9PH53_9ASTR</name>
<proteinExistence type="predicted"/>
<reference evidence="7 8" key="1">
    <citation type="submission" date="2022-01" db="EMBL/GenBank/DDBJ databases">
        <authorList>
            <person name="Xiong W."/>
            <person name="Schranz E."/>
        </authorList>
    </citation>
    <scope>NUCLEOTIDE SEQUENCE [LARGE SCALE GENOMIC DNA]</scope>
</reference>
<dbReference type="InterPro" id="IPR035979">
    <property type="entry name" value="RBD_domain_sf"/>
</dbReference>
<evidence type="ECO:0000313" key="7">
    <source>
        <dbReference type="EMBL" id="CAH1449485.1"/>
    </source>
</evidence>
<sequence length="248" mass="28879">MCEKGRGVTMVLHQPNGDWTEVRRRKNNNKTQVSKNDITNFYVAGFLDGTRKEELRKPFDRFRKVVDVYFGLKKDYHKKNFAFVRYVNIADAKELENKLQGTRCKNTVLEVNISKHQRKTTLRRSHESRQQPTKGQTTPPSTFHGAPTHIPAMKDNITCAQVTSDWNRREPKNTTPPVELNPNTQMKEWIKKNVLIGEMYSLDHIATLHVTGIMNEETKYLGGLRLAIRFKYSVGAIEYLNDKNRWKD</sequence>
<evidence type="ECO:0000256" key="5">
    <source>
        <dbReference type="SAM" id="MobiDB-lite"/>
    </source>
</evidence>
<dbReference type="EMBL" id="CAKMRJ010005634">
    <property type="protein sequence ID" value="CAH1449485.1"/>
    <property type="molecule type" value="Genomic_DNA"/>
</dbReference>
<accession>A0AAU9PH53</accession>
<dbReference type="InterPro" id="IPR012677">
    <property type="entry name" value="Nucleotide-bd_a/b_plait_sf"/>
</dbReference>
<dbReference type="Gene3D" id="3.30.70.330">
    <property type="match status" value="1"/>
</dbReference>
<evidence type="ECO:0000256" key="3">
    <source>
        <dbReference type="ARBA" id="ARBA00023187"/>
    </source>
</evidence>
<keyword evidence="2" id="KW-0747">Spliceosome</keyword>
<evidence type="ECO:0000259" key="6">
    <source>
        <dbReference type="PROSITE" id="PS50102"/>
    </source>
</evidence>
<keyword evidence="8" id="KW-1185">Reference proteome</keyword>
<evidence type="ECO:0000256" key="4">
    <source>
        <dbReference type="PROSITE-ProRule" id="PRU00176"/>
    </source>
</evidence>
<dbReference type="SUPFAM" id="SSF54928">
    <property type="entry name" value="RNA-binding domain, RBD"/>
    <property type="match status" value="1"/>
</dbReference>
<evidence type="ECO:0000256" key="2">
    <source>
        <dbReference type="ARBA" id="ARBA00022728"/>
    </source>
</evidence>
<keyword evidence="1" id="KW-0507">mRNA processing</keyword>
<gene>
    <name evidence="7" type="ORF">LVIROSA_LOCUS34968</name>
</gene>
<dbReference type="AlphaFoldDB" id="A0AAU9PH53"/>
<comment type="caution">
    <text evidence="7">The sequence shown here is derived from an EMBL/GenBank/DDBJ whole genome shotgun (WGS) entry which is preliminary data.</text>
</comment>
<keyword evidence="4" id="KW-0694">RNA-binding</keyword>
<dbReference type="GO" id="GO:0006397">
    <property type="term" value="P:mRNA processing"/>
    <property type="evidence" value="ECO:0007669"/>
    <property type="project" value="UniProtKB-KW"/>
</dbReference>
<evidence type="ECO:0000256" key="1">
    <source>
        <dbReference type="ARBA" id="ARBA00022664"/>
    </source>
</evidence>
<feature type="compositionally biased region" description="Polar residues" evidence="5">
    <location>
        <begin position="130"/>
        <end position="141"/>
    </location>
</feature>
<dbReference type="GO" id="GO:0005681">
    <property type="term" value="C:spliceosomal complex"/>
    <property type="evidence" value="ECO:0007669"/>
    <property type="project" value="UniProtKB-KW"/>
</dbReference>
<dbReference type="Proteomes" id="UP001157418">
    <property type="component" value="Unassembled WGS sequence"/>
</dbReference>
<evidence type="ECO:0000313" key="8">
    <source>
        <dbReference type="Proteomes" id="UP001157418"/>
    </source>
</evidence>
<dbReference type="InterPro" id="IPR000504">
    <property type="entry name" value="RRM_dom"/>
</dbReference>
<dbReference type="PROSITE" id="PS50102">
    <property type="entry name" value="RRM"/>
    <property type="match status" value="1"/>
</dbReference>
<dbReference type="PANTHER" id="PTHR23147">
    <property type="entry name" value="SERINE/ARGININE RICH SPLICING FACTOR"/>
    <property type="match status" value="1"/>
</dbReference>
<organism evidence="7 8">
    <name type="scientific">Lactuca virosa</name>
    <dbReference type="NCBI Taxonomy" id="75947"/>
    <lineage>
        <taxon>Eukaryota</taxon>
        <taxon>Viridiplantae</taxon>
        <taxon>Streptophyta</taxon>
        <taxon>Embryophyta</taxon>
        <taxon>Tracheophyta</taxon>
        <taxon>Spermatophyta</taxon>
        <taxon>Magnoliopsida</taxon>
        <taxon>eudicotyledons</taxon>
        <taxon>Gunneridae</taxon>
        <taxon>Pentapetalae</taxon>
        <taxon>asterids</taxon>
        <taxon>campanulids</taxon>
        <taxon>Asterales</taxon>
        <taxon>Asteraceae</taxon>
        <taxon>Cichorioideae</taxon>
        <taxon>Cichorieae</taxon>
        <taxon>Lactucinae</taxon>
        <taxon>Lactuca</taxon>
    </lineage>
</organism>
<feature type="region of interest" description="Disordered" evidence="5">
    <location>
        <begin position="115"/>
        <end position="147"/>
    </location>
</feature>
<dbReference type="GO" id="GO:0003723">
    <property type="term" value="F:RNA binding"/>
    <property type="evidence" value="ECO:0007669"/>
    <property type="project" value="UniProtKB-UniRule"/>
</dbReference>
<dbReference type="SMART" id="SM00360">
    <property type="entry name" value="RRM"/>
    <property type="match status" value="1"/>
</dbReference>
<dbReference type="GO" id="GO:0008380">
    <property type="term" value="P:RNA splicing"/>
    <property type="evidence" value="ECO:0007669"/>
    <property type="project" value="UniProtKB-KW"/>
</dbReference>
<dbReference type="Pfam" id="PF00076">
    <property type="entry name" value="RRM_1"/>
    <property type="match status" value="1"/>
</dbReference>